<dbReference type="EMBL" id="OAOP01000003">
    <property type="protein sequence ID" value="SNX70046.1"/>
    <property type="molecule type" value="Genomic_DNA"/>
</dbReference>
<gene>
    <name evidence="1" type="ORF">SAMN05877753_103429</name>
</gene>
<organism evidence="1 2">
    <name type="scientific">Bacillus oleivorans</name>
    <dbReference type="NCBI Taxonomy" id="1448271"/>
    <lineage>
        <taxon>Bacteria</taxon>
        <taxon>Bacillati</taxon>
        <taxon>Bacillota</taxon>
        <taxon>Bacilli</taxon>
        <taxon>Bacillales</taxon>
        <taxon>Bacillaceae</taxon>
        <taxon>Bacillus</taxon>
    </lineage>
</organism>
<evidence type="ECO:0000313" key="2">
    <source>
        <dbReference type="Proteomes" id="UP000219546"/>
    </source>
</evidence>
<dbReference type="GO" id="GO:0030420">
    <property type="term" value="P:establishment of competence for transformation"/>
    <property type="evidence" value="ECO:0007669"/>
    <property type="project" value="InterPro"/>
</dbReference>
<dbReference type="Proteomes" id="UP000219546">
    <property type="component" value="Unassembled WGS sequence"/>
</dbReference>
<dbReference type="AlphaFoldDB" id="A0A285CSL7"/>
<sequence length="189" mass="21982">MNKSQKLKTEYEIRPDTMAIIPHTYGSKTFSMVKETTDSFIVPKKPLEIIKESCGYFGSSYPGRKEGTKQLMSITHKAPVAIDPYHFIYFFPTHSPSREQCSWISLLHVLHFSETNQNDTDVKFVNNEVVTIPTSIDAFRSQLFRTSFLMVRFIQRMDLPSKKWFMIPPKVENGQAFEEPLFINSLFNR</sequence>
<evidence type="ECO:0000313" key="1">
    <source>
        <dbReference type="EMBL" id="SNX70046.1"/>
    </source>
</evidence>
<proteinExistence type="predicted"/>
<dbReference type="PIRSF" id="PIRSF011560">
    <property type="entry name" value="ComK"/>
    <property type="match status" value="1"/>
</dbReference>
<dbReference type="InterPro" id="IPR010461">
    <property type="entry name" value="ComK"/>
</dbReference>
<keyword evidence="2" id="KW-1185">Reference proteome</keyword>
<dbReference type="RefSeq" id="WP_245855729.1">
    <property type="nucleotide sequence ID" value="NZ_JBEPMQ010000002.1"/>
</dbReference>
<reference evidence="1 2" key="1">
    <citation type="submission" date="2017-08" db="EMBL/GenBank/DDBJ databases">
        <authorList>
            <person name="de Groot N.N."/>
        </authorList>
    </citation>
    <scope>NUCLEOTIDE SEQUENCE [LARGE SCALE GENOMIC DNA]</scope>
    <source>
        <strain evidence="1 2">JC228</strain>
    </source>
</reference>
<accession>A0A285CSL7</accession>
<dbReference type="Pfam" id="PF06338">
    <property type="entry name" value="ComK"/>
    <property type="match status" value="1"/>
</dbReference>
<protein>
    <submittedName>
        <fullName evidence="1">Competence protein ComK</fullName>
    </submittedName>
</protein>
<name>A0A285CSL7_9BACI</name>